<reference evidence="2 3" key="1">
    <citation type="submission" date="2018-04" db="EMBL/GenBank/DDBJ databases">
        <title>Novel actinobacteria from marine sediment.</title>
        <authorList>
            <person name="Ng Z.Y."/>
            <person name="Tan G.Y.A."/>
        </authorList>
    </citation>
    <scope>NUCLEOTIDE SEQUENCE [LARGE SCALE GENOMIC DNA]</scope>
    <source>
        <strain evidence="2 3">TPS81</strain>
    </source>
</reference>
<feature type="domain" description="N-acetyltransferase" evidence="1">
    <location>
        <begin position="4"/>
        <end position="162"/>
    </location>
</feature>
<dbReference type="SUPFAM" id="SSF55729">
    <property type="entry name" value="Acyl-CoA N-acyltransferases (Nat)"/>
    <property type="match status" value="1"/>
</dbReference>
<keyword evidence="2" id="KW-0808">Transferase</keyword>
<comment type="caution">
    <text evidence="2">The sequence shown here is derived from an EMBL/GenBank/DDBJ whole genome shotgun (WGS) entry which is preliminary data.</text>
</comment>
<dbReference type="CDD" id="cd04301">
    <property type="entry name" value="NAT_SF"/>
    <property type="match status" value="1"/>
</dbReference>
<organism evidence="2 3">
    <name type="scientific">Marinitenerispora sediminis</name>
    <dbReference type="NCBI Taxonomy" id="1931232"/>
    <lineage>
        <taxon>Bacteria</taxon>
        <taxon>Bacillati</taxon>
        <taxon>Actinomycetota</taxon>
        <taxon>Actinomycetes</taxon>
        <taxon>Streptosporangiales</taxon>
        <taxon>Nocardiopsidaceae</taxon>
        <taxon>Marinitenerispora</taxon>
    </lineage>
</organism>
<protein>
    <submittedName>
        <fullName evidence="2">Aminoglycoside 2'-N-acetyltransferase</fullName>
    </submittedName>
</protein>
<dbReference type="EMBL" id="QEIN01000015">
    <property type="protein sequence ID" value="RCV61823.1"/>
    <property type="molecule type" value="Genomic_DNA"/>
</dbReference>
<gene>
    <name evidence="2" type="ORF">DEF24_03375</name>
</gene>
<dbReference type="PROSITE" id="PS51186">
    <property type="entry name" value="GNAT"/>
    <property type="match status" value="1"/>
</dbReference>
<name>A0A368TAA0_9ACTN</name>
<sequence>MTITRLVLSRTADLDTATLTRARDLLDTVFDGDFSEHDWEHTIGGVHAIVWEGDDLVGHASVVPRQLTHQGLVLRTGYVEGVGVRADRRGWGHGATLMAAAERVVREQYELGALSSSDEALDFYAARGWQRWCGPTSVLTPTGTVRTEEDDGGVYVLPVTRPLDVTGDLVCDWREGDVW</sequence>
<accession>A0A368TAA0</accession>
<evidence type="ECO:0000313" key="3">
    <source>
        <dbReference type="Proteomes" id="UP000253318"/>
    </source>
</evidence>
<proteinExistence type="predicted"/>
<dbReference type="RefSeq" id="WP_114397665.1">
    <property type="nucleotide sequence ID" value="NZ_QEIM01000043.1"/>
</dbReference>
<dbReference type="InterPro" id="IPR016181">
    <property type="entry name" value="Acyl_CoA_acyltransferase"/>
</dbReference>
<evidence type="ECO:0000313" key="2">
    <source>
        <dbReference type="EMBL" id="RCV61823.1"/>
    </source>
</evidence>
<keyword evidence="3" id="KW-1185">Reference proteome</keyword>
<dbReference type="AlphaFoldDB" id="A0A368TAA0"/>
<dbReference type="InterPro" id="IPR000182">
    <property type="entry name" value="GNAT_dom"/>
</dbReference>
<evidence type="ECO:0000259" key="1">
    <source>
        <dbReference type="PROSITE" id="PS51186"/>
    </source>
</evidence>
<dbReference type="Pfam" id="PF13527">
    <property type="entry name" value="Acetyltransf_9"/>
    <property type="match status" value="1"/>
</dbReference>
<dbReference type="Gene3D" id="3.40.630.30">
    <property type="match status" value="1"/>
</dbReference>
<dbReference type="Proteomes" id="UP000253318">
    <property type="component" value="Unassembled WGS sequence"/>
</dbReference>
<dbReference type="GO" id="GO:0016747">
    <property type="term" value="F:acyltransferase activity, transferring groups other than amino-acyl groups"/>
    <property type="evidence" value="ECO:0007669"/>
    <property type="project" value="InterPro"/>
</dbReference>
<dbReference type="OrthoDB" id="70281at2"/>